<dbReference type="Proteomes" id="UP000324222">
    <property type="component" value="Unassembled WGS sequence"/>
</dbReference>
<evidence type="ECO:0000313" key="3">
    <source>
        <dbReference type="Proteomes" id="UP000324222"/>
    </source>
</evidence>
<feature type="signal peptide" evidence="1">
    <location>
        <begin position="1"/>
        <end position="22"/>
    </location>
</feature>
<evidence type="ECO:0000313" key="2">
    <source>
        <dbReference type="EMBL" id="MPC13674.1"/>
    </source>
</evidence>
<keyword evidence="1" id="KW-0732">Signal</keyword>
<accession>A0A5B7CY55</accession>
<gene>
    <name evidence="2" type="ORF">E2C01_006418</name>
</gene>
<protein>
    <recommendedName>
        <fullName evidence="4">Secreted protein</fullName>
    </recommendedName>
</protein>
<comment type="caution">
    <text evidence="2">The sequence shown here is derived from an EMBL/GenBank/DDBJ whole genome shotgun (WGS) entry which is preliminary data.</text>
</comment>
<dbReference type="EMBL" id="VSRR010000298">
    <property type="protein sequence ID" value="MPC13674.1"/>
    <property type="molecule type" value="Genomic_DNA"/>
</dbReference>
<feature type="chain" id="PRO_5022955402" description="Secreted protein" evidence="1">
    <location>
        <begin position="23"/>
        <end position="112"/>
    </location>
</feature>
<evidence type="ECO:0000256" key="1">
    <source>
        <dbReference type="SAM" id="SignalP"/>
    </source>
</evidence>
<organism evidence="2 3">
    <name type="scientific">Portunus trituberculatus</name>
    <name type="common">Swimming crab</name>
    <name type="synonym">Neptunus trituberculatus</name>
    <dbReference type="NCBI Taxonomy" id="210409"/>
    <lineage>
        <taxon>Eukaryota</taxon>
        <taxon>Metazoa</taxon>
        <taxon>Ecdysozoa</taxon>
        <taxon>Arthropoda</taxon>
        <taxon>Crustacea</taxon>
        <taxon>Multicrustacea</taxon>
        <taxon>Malacostraca</taxon>
        <taxon>Eumalacostraca</taxon>
        <taxon>Eucarida</taxon>
        <taxon>Decapoda</taxon>
        <taxon>Pleocyemata</taxon>
        <taxon>Brachyura</taxon>
        <taxon>Eubrachyura</taxon>
        <taxon>Portunoidea</taxon>
        <taxon>Portunidae</taxon>
        <taxon>Portuninae</taxon>
        <taxon>Portunus</taxon>
    </lineage>
</organism>
<name>A0A5B7CY55_PORTR</name>
<evidence type="ECO:0008006" key="4">
    <source>
        <dbReference type="Google" id="ProtNLM"/>
    </source>
</evidence>
<proteinExistence type="predicted"/>
<keyword evidence="3" id="KW-1185">Reference proteome</keyword>
<dbReference type="AlphaFoldDB" id="A0A5B7CY55"/>
<sequence length="112" mass="12818">MFRRRTLVFRIYLAPFICYTEARKASRPQSDYRGPCDVVVALIRPKVFNRFNCSTKRGGRRCEVAIEITFTGEVTLVPQSAFLCSSFRSEGVGGLKQLCVLSERTFVSYFFP</sequence>
<reference evidence="2 3" key="1">
    <citation type="submission" date="2019-05" db="EMBL/GenBank/DDBJ databases">
        <title>Another draft genome of Portunus trituberculatus and its Hox gene families provides insights of decapod evolution.</title>
        <authorList>
            <person name="Jeong J.-H."/>
            <person name="Song I."/>
            <person name="Kim S."/>
            <person name="Choi T."/>
            <person name="Kim D."/>
            <person name="Ryu S."/>
            <person name="Kim W."/>
        </authorList>
    </citation>
    <scope>NUCLEOTIDE SEQUENCE [LARGE SCALE GENOMIC DNA]</scope>
    <source>
        <tissue evidence="2">Muscle</tissue>
    </source>
</reference>